<dbReference type="InParanoid" id="E3NUE9"/>
<sequence>MAEVTSPVVDEKPCFKANPQIFKLGLARQHILAHDIGQGSQCRNEPTCRCEGLDLHFWRKMCKNCGCRMDEHDVVLPNEYDHAQIVIGRLFGVKEHFEKVLTRPGMYKPSDQNDTKENNMMSSRSQPTAVYNYKMSSSDSESEKDGPTVKKKFATKHQTSVSFQDKVQYAWAPLPDKDLVSRYMKCLPEEERPLVGSKGEQNRKSRLQFQLPLYDCNVEDARFVEEKDVKTLQKFVENVRNNVIGVGRVVEIGKDSDNYEDDSNDFEKSMNAALKGLKVGETDCKDCSEIMKNGEIGVECHHHTKTETYHPNCFRCETCRQLLVDNIYFFYKDKYYCGRHYADQLYPRCAGCDEVYFISLIFANEYTFAEEKSWHFDHFACFKCDFKLGGSRYMTRDENPFCLECYLKLFAKTCDTCQSKIGPDEKRLNYNEIHWHAEERCFQCVQCHMNLIGKKFILKNHKLLCSSQCKANYNSAHPDAQL</sequence>
<organism evidence="12">
    <name type="scientific">Caenorhabditis remanei</name>
    <name type="common">Caenorhabditis vulgaris</name>
    <dbReference type="NCBI Taxonomy" id="31234"/>
    <lineage>
        <taxon>Eukaryota</taxon>
        <taxon>Metazoa</taxon>
        <taxon>Ecdysozoa</taxon>
        <taxon>Nematoda</taxon>
        <taxon>Chromadorea</taxon>
        <taxon>Rhabditida</taxon>
        <taxon>Rhabditina</taxon>
        <taxon>Rhabditomorpha</taxon>
        <taxon>Rhabditoidea</taxon>
        <taxon>Rhabditidae</taxon>
        <taxon>Peloderinae</taxon>
        <taxon>Caenorhabditis</taxon>
    </lineage>
</organism>
<evidence type="ECO:0000256" key="2">
    <source>
        <dbReference type="ARBA" id="ARBA00022490"/>
    </source>
</evidence>
<evidence type="ECO:0000256" key="4">
    <source>
        <dbReference type="ARBA" id="ARBA00022737"/>
    </source>
</evidence>
<keyword evidence="6 7" id="KW-0440">LIM domain</keyword>
<dbReference type="CDD" id="cd09342">
    <property type="entry name" value="LIM3_Testin_like"/>
    <property type="match status" value="1"/>
</dbReference>
<evidence type="ECO:0000313" key="12">
    <source>
        <dbReference type="Proteomes" id="UP000008281"/>
    </source>
</evidence>
<feature type="domain" description="LIM zinc-binding" evidence="9">
    <location>
        <begin position="282"/>
        <end position="346"/>
    </location>
</feature>
<dbReference type="EMBL" id="DS270518">
    <property type="protein sequence ID" value="EFO94641.1"/>
    <property type="molecule type" value="Genomic_DNA"/>
</dbReference>
<reference evidence="11" key="1">
    <citation type="submission" date="2007-07" db="EMBL/GenBank/DDBJ databases">
        <title>PCAP assembly of the Caenorhabditis remanei genome.</title>
        <authorList>
            <consortium name="The Caenorhabditis remanei Sequencing Consortium"/>
            <person name="Wilson R.K."/>
        </authorList>
    </citation>
    <scope>NUCLEOTIDE SEQUENCE [LARGE SCALE GENOMIC DNA]</scope>
    <source>
        <strain evidence="11">PB4641</strain>
    </source>
</reference>
<dbReference type="PANTHER" id="PTHR24211">
    <property type="entry name" value="LIM DOMAIN-CONTAINING PROTEIN"/>
    <property type="match status" value="1"/>
</dbReference>
<dbReference type="Pfam" id="PF06297">
    <property type="entry name" value="PET"/>
    <property type="match status" value="1"/>
</dbReference>
<keyword evidence="2" id="KW-0963">Cytoplasm</keyword>
<dbReference type="SUPFAM" id="SSF57716">
    <property type="entry name" value="Glucocorticoid receptor-like (DNA-binding domain)"/>
    <property type="match status" value="2"/>
</dbReference>
<proteinExistence type="predicted"/>
<dbReference type="HOGENOM" id="CLU_008937_1_1_1"/>
<keyword evidence="12" id="KW-1185">Reference proteome</keyword>
<dbReference type="Proteomes" id="UP000008281">
    <property type="component" value="Unassembled WGS sequence"/>
</dbReference>
<evidence type="ECO:0000256" key="1">
    <source>
        <dbReference type="ARBA" id="ARBA00004496"/>
    </source>
</evidence>
<dbReference type="GO" id="GO:0005737">
    <property type="term" value="C:cytoplasm"/>
    <property type="evidence" value="ECO:0007669"/>
    <property type="project" value="UniProtKB-SubCell"/>
</dbReference>
<dbReference type="InterPro" id="IPR047120">
    <property type="entry name" value="Pk/Esn/Tes"/>
</dbReference>
<dbReference type="PROSITE" id="PS00478">
    <property type="entry name" value="LIM_DOMAIN_1"/>
    <property type="match status" value="1"/>
</dbReference>
<dbReference type="Pfam" id="PF00412">
    <property type="entry name" value="LIM"/>
    <property type="match status" value="3"/>
</dbReference>
<dbReference type="GO" id="GO:0008270">
    <property type="term" value="F:zinc ion binding"/>
    <property type="evidence" value="ECO:0007669"/>
    <property type="project" value="InterPro"/>
</dbReference>
<dbReference type="AlphaFoldDB" id="E3NUE9"/>
<dbReference type="SMART" id="SM00132">
    <property type="entry name" value="LIM"/>
    <property type="match status" value="3"/>
</dbReference>
<gene>
    <name evidence="11" type="ORF">CRE_20155</name>
</gene>
<dbReference type="InterPro" id="IPR010442">
    <property type="entry name" value="PET_domain"/>
</dbReference>
<evidence type="ECO:0000256" key="6">
    <source>
        <dbReference type="ARBA" id="ARBA00023038"/>
    </source>
</evidence>
<dbReference type="OMA" id="PHMGPHS"/>
<dbReference type="STRING" id="31234.E3NUE9"/>
<dbReference type="FunCoup" id="E3NUE9">
    <property type="interactions" value="262"/>
</dbReference>
<evidence type="ECO:0000259" key="9">
    <source>
        <dbReference type="PROSITE" id="PS50023"/>
    </source>
</evidence>
<dbReference type="eggNOG" id="KOG1704">
    <property type="taxonomic scope" value="Eukaryota"/>
</dbReference>
<evidence type="ECO:0000256" key="3">
    <source>
        <dbReference type="ARBA" id="ARBA00022723"/>
    </source>
</evidence>
<dbReference type="OrthoDB" id="10069167at2759"/>
<evidence type="ECO:0000256" key="5">
    <source>
        <dbReference type="ARBA" id="ARBA00022833"/>
    </source>
</evidence>
<keyword evidence="3 7" id="KW-0479">Metal-binding</keyword>
<feature type="domain" description="LIM zinc-binding" evidence="9">
    <location>
        <begin position="347"/>
        <end position="412"/>
    </location>
</feature>
<keyword evidence="4" id="KW-0677">Repeat</keyword>
<dbReference type="CDD" id="cd09829">
    <property type="entry name" value="PET_testin"/>
    <property type="match status" value="1"/>
</dbReference>
<dbReference type="FunFam" id="2.10.110.10:FF:000005">
    <property type="entry name" value="Testin isoform 1"/>
    <property type="match status" value="1"/>
</dbReference>
<accession>E3NUE9</accession>
<evidence type="ECO:0000256" key="7">
    <source>
        <dbReference type="PROSITE-ProRule" id="PRU00125"/>
    </source>
</evidence>
<dbReference type="PROSITE" id="PS50023">
    <property type="entry name" value="LIM_DOMAIN_2"/>
    <property type="match status" value="2"/>
</dbReference>
<name>E3NUE9_CAERE</name>
<dbReference type="CDD" id="cd09340">
    <property type="entry name" value="LIM1_Testin_like"/>
    <property type="match status" value="1"/>
</dbReference>
<dbReference type="InterPro" id="IPR033724">
    <property type="entry name" value="PET_testin"/>
</dbReference>
<dbReference type="Gene3D" id="2.10.110.10">
    <property type="entry name" value="Cysteine Rich Protein"/>
    <property type="match status" value="3"/>
</dbReference>
<dbReference type="InterPro" id="IPR001781">
    <property type="entry name" value="Znf_LIM"/>
</dbReference>
<dbReference type="PANTHER" id="PTHR24211:SF22">
    <property type="entry name" value="TESTIN"/>
    <property type="match status" value="1"/>
</dbReference>
<protein>
    <submittedName>
        <fullName evidence="11">Uncharacterized protein</fullName>
    </submittedName>
</protein>
<evidence type="ECO:0000256" key="8">
    <source>
        <dbReference type="SAM" id="MobiDB-lite"/>
    </source>
</evidence>
<dbReference type="PROSITE" id="PS51303">
    <property type="entry name" value="PET"/>
    <property type="match status" value="1"/>
</dbReference>
<comment type="subcellular location">
    <subcellularLocation>
        <location evidence="1">Cytoplasm</location>
    </subcellularLocation>
</comment>
<evidence type="ECO:0000259" key="10">
    <source>
        <dbReference type="PROSITE" id="PS51303"/>
    </source>
</evidence>
<evidence type="ECO:0000313" key="11">
    <source>
        <dbReference type="EMBL" id="EFO94641.1"/>
    </source>
</evidence>
<feature type="domain" description="PET" evidence="10">
    <location>
        <begin position="149"/>
        <end position="256"/>
    </location>
</feature>
<keyword evidence="5 7" id="KW-0862">Zinc</keyword>
<dbReference type="CDD" id="cd09341">
    <property type="entry name" value="LIM2_Testin_like"/>
    <property type="match status" value="1"/>
</dbReference>
<feature type="region of interest" description="Disordered" evidence="8">
    <location>
        <begin position="104"/>
        <end position="126"/>
    </location>
</feature>